<dbReference type="InterPro" id="IPR000866">
    <property type="entry name" value="AhpC/TSA"/>
</dbReference>
<dbReference type="AlphaFoldDB" id="A0AA86MWQ2"/>
<dbReference type="PANTHER" id="PTHR42852:SF18">
    <property type="entry name" value="CHROMOSOME UNDETERMINED SCAFFOLD_47, WHOLE GENOME SHOTGUN SEQUENCE"/>
    <property type="match status" value="1"/>
</dbReference>
<dbReference type="PANTHER" id="PTHR42852">
    <property type="entry name" value="THIOL:DISULFIDE INTERCHANGE PROTEIN DSBE"/>
    <property type="match status" value="1"/>
</dbReference>
<name>A0AA86MWQ2_9BACT</name>
<dbReference type="PROSITE" id="PS00194">
    <property type="entry name" value="THIOREDOXIN_1"/>
    <property type="match status" value="1"/>
</dbReference>
<dbReference type="InterPro" id="IPR013766">
    <property type="entry name" value="Thioredoxin_domain"/>
</dbReference>
<dbReference type="EMBL" id="OX365700">
    <property type="protein sequence ID" value="CAI4030509.1"/>
    <property type="molecule type" value="Genomic_DNA"/>
</dbReference>
<dbReference type="GO" id="GO:0016209">
    <property type="term" value="F:antioxidant activity"/>
    <property type="evidence" value="ECO:0007669"/>
    <property type="project" value="InterPro"/>
</dbReference>
<dbReference type="Pfam" id="PF00578">
    <property type="entry name" value="AhpC-TSA"/>
    <property type="match status" value="1"/>
</dbReference>
<sequence length="151" mass="16302">MTAMGMARIPPGTSAASFDLPSLDGGRMGSKDFAGKVVLLNFWATWCGPCKDEMPSLGRLREQLDPNVFAVVTMTTDVQADGIRRFLAQLRVTLPVLFDEQQDVSRAFMVRGLPTTFLIAADGTVLARAVGPREWDSAAAVALMQQALGQK</sequence>
<dbReference type="Proteomes" id="UP001179121">
    <property type="component" value="Chromosome"/>
</dbReference>
<gene>
    <name evidence="3" type="ORF">DNFV4_00937</name>
</gene>
<dbReference type="Gene3D" id="3.40.30.10">
    <property type="entry name" value="Glutaredoxin"/>
    <property type="match status" value="1"/>
</dbReference>
<dbReference type="CDD" id="cd02966">
    <property type="entry name" value="TlpA_like_family"/>
    <property type="match status" value="1"/>
</dbReference>
<dbReference type="PROSITE" id="PS51352">
    <property type="entry name" value="THIOREDOXIN_2"/>
    <property type="match status" value="1"/>
</dbReference>
<keyword evidence="1" id="KW-0676">Redox-active center</keyword>
<feature type="domain" description="Thioredoxin" evidence="2">
    <location>
        <begin position="9"/>
        <end position="149"/>
    </location>
</feature>
<keyword evidence="4" id="KW-1185">Reference proteome</keyword>
<dbReference type="InterPro" id="IPR017937">
    <property type="entry name" value="Thioredoxin_CS"/>
</dbReference>
<evidence type="ECO:0000259" key="2">
    <source>
        <dbReference type="PROSITE" id="PS51352"/>
    </source>
</evidence>
<dbReference type="GO" id="GO:0016491">
    <property type="term" value="F:oxidoreductase activity"/>
    <property type="evidence" value="ECO:0007669"/>
    <property type="project" value="InterPro"/>
</dbReference>
<dbReference type="SUPFAM" id="SSF52833">
    <property type="entry name" value="Thioredoxin-like"/>
    <property type="match status" value="1"/>
</dbReference>
<evidence type="ECO:0000313" key="4">
    <source>
        <dbReference type="Proteomes" id="UP001179121"/>
    </source>
</evidence>
<protein>
    <recommendedName>
        <fullName evidence="2">Thioredoxin domain-containing protein</fullName>
    </recommendedName>
</protein>
<evidence type="ECO:0000256" key="1">
    <source>
        <dbReference type="ARBA" id="ARBA00023284"/>
    </source>
</evidence>
<proteinExistence type="predicted"/>
<accession>A0AA86MWQ2</accession>
<dbReference type="InterPro" id="IPR036249">
    <property type="entry name" value="Thioredoxin-like_sf"/>
</dbReference>
<organism evidence="3 4">
    <name type="scientific">Nitrospira tepida</name>
    <dbReference type="NCBI Taxonomy" id="2973512"/>
    <lineage>
        <taxon>Bacteria</taxon>
        <taxon>Pseudomonadati</taxon>
        <taxon>Nitrospirota</taxon>
        <taxon>Nitrospiria</taxon>
        <taxon>Nitrospirales</taxon>
        <taxon>Nitrospiraceae</taxon>
        <taxon>Nitrospira</taxon>
    </lineage>
</organism>
<reference evidence="3" key="1">
    <citation type="submission" date="2022-10" db="EMBL/GenBank/DDBJ databases">
        <authorList>
            <person name="Koch H."/>
        </authorList>
    </citation>
    <scope>NUCLEOTIDE SEQUENCE</scope>
    <source>
        <strain evidence="3">DNF</strain>
    </source>
</reference>
<dbReference type="KEGG" id="nti:DNFV4_00937"/>
<dbReference type="InterPro" id="IPR050553">
    <property type="entry name" value="Thioredoxin_ResA/DsbE_sf"/>
</dbReference>
<evidence type="ECO:0000313" key="3">
    <source>
        <dbReference type="EMBL" id="CAI4030509.1"/>
    </source>
</evidence>